<evidence type="ECO:0000256" key="4">
    <source>
        <dbReference type="ARBA" id="ARBA00022679"/>
    </source>
</evidence>
<feature type="transmembrane region" description="Helical" evidence="8">
    <location>
        <begin position="298"/>
        <end position="316"/>
    </location>
</feature>
<feature type="transmembrane region" description="Helical" evidence="8">
    <location>
        <begin position="143"/>
        <end position="161"/>
    </location>
</feature>
<dbReference type="GO" id="GO:0016763">
    <property type="term" value="F:pentosyltransferase activity"/>
    <property type="evidence" value="ECO:0007669"/>
    <property type="project" value="TreeGrafter"/>
</dbReference>
<dbReference type="GO" id="GO:0005886">
    <property type="term" value="C:plasma membrane"/>
    <property type="evidence" value="ECO:0007669"/>
    <property type="project" value="UniProtKB-SubCell"/>
</dbReference>
<evidence type="ECO:0000256" key="7">
    <source>
        <dbReference type="ARBA" id="ARBA00023136"/>
    </source>
</evidence>
<comment type="caution">
    <text evidence="10">The sequence shown here is derived from an EMBL/GenBank/DDBJ whole genome shotgun (WGS) entry which is preliminary data.</text>
</comment>
<dbReference type="GO" id="GO:0006493">
    <property type="term" value="P:protein O-linked glycosylation"/>
    <property type="evidence" value="ECO:0007669"/>
    <property type="project" value="InterPro"/>
</dbReference>
<evidence type="ECO:0000256" key="2">
    <source>
        <dbReference type="ARBA" id="ARBA00022475"/>
    </source>
</evidence>
<evidence type="ECO:0000256" key="1">
    <source>
        <dbReference type="ARBA" id="ARBA00004651"/>
    </source>
</evidence>
<keyword evidence="2" id="KW-1003">Cell membrane</keyword>
<dbReference type="InterPro" id="IPR050297">
    <property type="entry name" value="LipidA_mod_glycosyltrf_83"/>
</dbReference>
<evidence type="ECO:0000256" key="5">
    <source>
        <dbReference type="ARBA" id="ARBA00022692"/>
    </source>
</evidence>
<name>A0A2M8EZW4_9BACT</name>
<dbReference type="PANTHER" id="PTHR33908">
    <property type="entry name" value="MANNOSYLTRANSFERASE YKCB-RELATED"/>
    <property type="match status" value="1"/>
</dbReference>
<dbReference type="Proteomes" id="UP000231383">
    <property type="component" value="Unassembled WGS sequence"/>
</dbReference>
<sequence length="396" mass="45638">MPAFLKHHKEVIILLILILFLNVSWIAMDGVPPYWDEAGHTTGAVDFAYFLSQLSHGTVSLETLMNFLRSPYFPLGKMIGGFMMFLTYPSIEMGQYAGTVLYLASILVQYLLIYKLTHSKRASLLGAMLVGFSPDLINRSRDLSLDISVLLFYSISLYYYVTSDWLTKKKQSALFFIFVSLTLLSKIQAAMYFVPMVIYEGYILLKHRLPKTQLFNIGIGIFIGILLVLPIVIYNLPYLQIYFDISHRTNFGSPGDFDDPFTWYYYLLMLPIGFFLPVYLPLLVGGIWYFFKSKIPHTGFYALQILGIYLVMTLLANKGIRFIYPIITPLIVVMSWGLHNLLKNHARLYTSALIYIFIFGLMGILVMSLRVFPQFGFIYIFNQNVVRQYRSYDDTP</sequence>
<dbReference type="GO" id="GO:0009103">
    <property type="term" value="P:lipopolysaccharide biosynthetic process"/>
    <property type="evidence" value="ECO:0007669"/>
    <property type="project" value="UniProtKB-ARBA"/>
</dbReference>
<reference evidence="11" key="1">
    <citation type="submission" date="2017-09" db="EMBL/GenBank/DDBJ databases">
        <title>Depth-based differentiation of microbial function through sediment-hosted aquifers and enrichment of novel symbionts in the deep terrestrial subsurface.</title>
        <authorList>
            <person name="Probst A.J."/>
            <person name="Ladd B."/>
            <person name="Jarett J.K."/>
            <person name="Geller-Mcgrath D.E."/>
            <person name="Sieber C.M.K."/>
            <person name="Emerson J.B."/>
            <person name="Anantharaman K."/>
            <person name="Thomas B.C."/>
            <person name="Malmstrom R."/>
            <person name="Stieglmeier M."/>
            <person name="Klingl A."/>
            <person name="Woyke T."/>
            <person name="Ryan C.M."/>
            <person name="Banfield J.F."/>
        </authorList>
    </citation>
    <scope>NUCLEOTIDE SEQUENCE [LARGE SCALE GENOMIC DNA]</scope>
</reference>
<comment type="subcellular location">
    <subcellularLocation>
        <location evidence="1">Cell membrane</location>
        <topology evidence="1">Multi-pass membrane protein</topology>
    </subcellularLocation>
</comment>
<evidence type="ECO:0000259" key="9">
    <source>
        <dbReference type="Pfam" id="PF02366"/>
    </source>
</evidence>
<feature type="transmembrane region" description="Helical" evidence="8">
    <location>
        <begin position="354"/>
        <end position="381"/>
    </location>
</feature>
<dbReference type="EMBL" id="PFSC01000079">
    <property type="protein sequence ID" value="PJC32581.1"/>
    <property type="molecule type" value="Genomic_DNA"/>
</dbReference>
<evidence type="ECO:0000313" key="10">
    <source>
        <dbReference type="EMBL" id="PJC32581.1"/>
    </source>
</evidence>
<evidence type="ECO:0000313" key="11">
    <source>
        <dbReference type="Proteomes" id="UP000231383"/>
    </source>
</evidence>
<feature type="transmembrane region" description="Helical" evidence="8">
    <location>
        <begin position="93"/>
        <end position="113"/>
    </location>
</feature>
<evidence type="ECO:0000256" key="6">
    <source>
        <dbReference type="ARBA" id="ARBA00022989"/>
    </source>
</evidence>
<keyword evidence="7 8" id="KW-0472">Membrane</keyword>
<feature type="transmembrane region" description="Helical" evidence="8">
    <location>
        <begin position="173"/>
        <end position="194"/>
    </location>
</feature>
<keyword evidence="4" id="KW-0808">Transferase</keyword>
<dbReference type="PANTHER" id="PTHR33908:SF11">
    <property type="entry name" value="MEMBRANE PROTEIN"/>
    <property type="match status" value="1"/>
</dbReference>
<feature type="transmembrane region" description="Helical" evidence="8">
    <location>
        <begin position="214"/>
        <end position="234"/>
    </location>
</feature>
<organism evidence="10 11">
    <name type="scientific">Candidatus Roizmanbacteria bacterium CG_4_9_14_0_2_um_filter_39_13</name>
    <dbReference type="NCBI Taxonomy" id="1974839"/>
    <lineage>
        <taxon>Bacteria</taxon>
        <taxon>Candidatus Roizmaniibacteriota</taxon>
    </lineage>
</organism>
<gene>
    <name evidence="10" type="ORF">CO051_02940</name>
</gene>
<feature type="transmembrane region" description="Helical" evidence="8">
    <location>
        <begin position="322"/>
        <end position="342"/>
    </location>
</feature>
<proteinExistence type="predicted"/>
<feature type="transmembrane region" description="Helical" evidence="8">
    <location>
        <begin position="263"/>
        <end position="291"/>
    </location>
</feature>
<dbReference type="Pfam" id="PF02366">
    <property type="entry name" value="PMT"/>
    <property type="match status" value="1"/>
</dbReference>
<evidence type="ECO:0000256" key="3">
    <source>
        <dbReference type="ARBA" id="ARBA00022676"/>
    </source>
</evidence>
<feature type="domain" description="ArnT-like N-terminal" evidence="9">
    <location>
        <begin position="93"/>
        <end position="237"/>
    </location>
</feature>
<dbReference type="AlphaFoldDB" id="A0A2M8EZW4"/>
<dbReference type="InterPro" id="IPR003342">
    <property type="entry name" value="ArnT-like_N"/>
</dbReference>
<feature type="non-terminal residue" evidence="10">
    <location>
        <position position="396"/>
    </location>
</feature>
<feature type="transmembrane region" description="Helical" evidence="8">
    <location>
        <begin position="12"/>
        <end position="28"/>
    </location>
</feature>
<accession>A0A2M8EZW4</accession>
<protein>
    <recommendedName>
        <fullName evidence="9">ArnT-like N-terminal domain-containing protein</fullName>
    </recommendedName>
</protein>
<dbReference type="GO" id="GO:0000030">
    <property type="term" value="F:mannosyltransferase activity"/>
    <property type="evidence" value="ECO:0007669"/>
    <property type="project" value="InterPro"/>
</dbReference>
<keyword evidence="3" id="KW-0328">Glycosyltransferase</keyword>
<keyword evidence="5 8" id="KW-0812">Transmembrane</keyword>
<keyword evidence="6 8" id="KW-1133">Transmembrane helix</keyword>
<evidence type="ECO:0000256" key="8">
    <source>
        <dbReference type="SAM" id="Phobius"/>
    </source>
</evidence>